<dbReference type="PANTHER" id="PTHR40590">
    <property type="entry name" value="CYTOPLASMIC PROTEIN-RELATED"/>
    <property type="match status" value="1"/>
</dbReference>
<dbReference type="AlphaFoldDB" id="A0AA41W8L0"/>
<gene>
    <name evidence="2" type="ORF">NAF29_12645</name>
</gene>
<dbReference type="InterPro" id="IPR047111">
    <property type="entry name" value="YbaP-like"/>
</dbReference>
<evidence type="ECO:0000313" key="3">
    <source>
        <dbReference type="Proteomes" id="UP001165393"/>
    </source>
</evidence>
<feature type="signal peptide" evidence="1">
    <location>
        <begin position="1"/>
        <end position="23"/>
    </location>
</feature>
<name>A0AA41W8L0_9GAMM</name>
<dbReference type="PROSITE" id="PS51257">
    <property type="entry name" value="PROKAR_LIPOPROTEIN"/>
    <property type="match status" value="1"/>
</dbReference>
<evidence type="ECO:0000256" key="1">
    <source>
        <dbReference type="SAM" id="SignalP"/>
    </source>
</evidence>
<accession>A0AA41W8L0</accession>
<dbReference type="PANTHER" id="PTHR40590:SF1">
    <property type="entry name" value="CYTOPLASMIC PROTEIN"/>
    <property type="match status" value="1"/>
</dbReference>
<comment type="caution">
    <text evidence="2">The sequence shown here is derived from an EMBL/GenBank/DDBJ whole genome shotgun (WGS) entry which is preliminary data.</text>
</comment>
<dbReference type="EMBL" id="JAMQGP010000006">
    <property type="protein sequence ID" value="MCM2680508.1"/>
    <property type="molecule type" value="Genomic_DNA"/>
</dbReference>
<keyword evidence="3" id="KW-1185">Reference proteome</keyword>
<feature type="chain" id="PRO_5041421319" evidence="1">
    <location>
        <begin position="24"/>
        <end position="303"/>
    </location>
</feature>
<dbReference type="Pfam" id="PF01963">
    <property type="entry name" value="TraB_PrgY_gumN"/>
    <property type="match status" value="1"/>
</dbReference>
<dbReference type="Proteomes" id="UP001165393">
    <property type="component" value="Unassembled WGS sequence"/>
</dbReference>
<dbReference type="CDD" id="cd14789">
    <property type="entry name" value="Tiki"/>
    <property type="match status" value="1"/>
</dbReference>
<dbReference type="RefSeq" id="WP_251261952.1">
    <property type="nucleotide sequence ID" value="NZ_JAMQGP010000006.1"/>
</dbReference>
<evidence type="ECO:0000313" key="2">
    <source>
        <dbReference type="EMBL" id="MCM2680508.1"/>
    </source>
</evidence>
<keyword evidence="1" id="KW-0732">Signal</keyword>
<reference evidence="2 3" key="1">
    <citation type="journal article" date="2013" name="Antonie Van Leeuwenhoek">
        <title>Echinimonas agarilytica gen. nov., sp. nov., a new gammaproteobacterium isolated from the sea urchin Strongylocentrotus intermedius.</title>
        <authorList>
            <person name="Nedashkovskaya O.I."/>
            <person name="Stenkova A.M."/>
            <person name="Zhukova N.V."/>
            <person name="Van Trappen S."/>
            <person name="Lee J.S."/>
            <person name="Kim S.B."/>
        </authorList>
    </citation>
    <scope>NUCLEOTIDE SEQUENCE [LARGE SCALE GENOMIC DNA]</scope>
    <source>
        <strain evidence="2 3">KMM 6351</strain>
    </source>
</reference>
<protein>
    <submittedName>
        <fullName evidence="2">TraB/GumN family protein</fullName>
    </submittedName>
</protein>
<organism evidence="2 3">
    <name type="scientific">Echinimonas agarilytica</name>
    <dbReference type="NCBI Taxonomy" id="1215918"/>
    <lineage>
        <taxon>Bacteria</taxon>
        <taxon>Pseudomonadati</taxon>
        <taxon>Pseudomonadota</taxon>
        <taxon>Gammaproteobacteria</taxon>
        <taxon>Alteromonadales</taxon>
        <taxon>Echinimonadaceae</taxon>
        <taxon>Echinimonas</taxon>
    </lineage>
</organism>
<dbReference type="InterPro" id="IPR002816">
    <property type="entry name" value="TraB/PrgY/GumN_fam"/>
</dbReference>
<proteinExistence type="predicted"/>
<sequence length="303" mass="34076">MKTAFKAIAFPLVLLFFSCISFAQTGASPALYEAQKGELKLQIVGSIHAGRDSFYPLSSDIEHAFEQADVLYLEIAPEHMTAPMIQQAMMQYGVLSTPIPLSKRMNSELYAKLVKELQVSRLPAHQLMFMRDWSVVIQLTVAAIERMGLNSDHGVDQYFAQKADSKGIPVLGLETLDDQFSALSSMDNIGADALYQNYFDELALSEQWLTDVEAAWRNGNSQSLNTLYTEYDARQIDSETMQKLLIDRNINWQKTLSTLKDDKVYMVVVGDMHVHGDTNILQLLKQSGFEITRINKTTSTSNK</sequence>